<proteinExistence type="predicted"/>
<organism evidence="1 2">
    <name type="scientific">Spiroplasma clarkii</name>
    <dbReference type="NCBI Taxonomy" id="2139"/>
    <lineage>
        <taxon>Bacteria</taxon>
        <taxon>Bacillati</taxon>
        <taxon>Mycoplasmatota</taxon>
        <taxon>Mollicutes</taxon>
        <taxon>Entomoplasmatales</taxon>
        <taxon>Spiroplasmataceae</taxon>
        <taxon>Spiroplasma</taxon>
    </lineage>
</organism>
<accession>A0A1Y0L197</accession>
<name>A0A1Y0L197_9MOLU</name>
<sequence length="213" mass="25516">MGHKYEYITKSELKPVRVKIEKVINELQKKLKEVQITFQFHLIGSGKRTLVTRLVGENREFDLDYNFYLQKFDENIEPKEIRSMFIKSLNEIVIKHGFEYVSDGGRAIKLKLIDKKNKTITYSCDFAIMYEDIETEKKFILEHVKVSNKCVWEEEKLGRNYDDKVSNIIANGLWIDVRREYLNLKENNNKQDKQSFSLYYEAVNNIYNKYDWK</sequence>
<dbReference type="EMBL" id="CP024870">
    <property type="protein sequence ID" value="ATX71149.1"/>
    <property type="molecule type" value="Genomic_DNA"/>
</dbReference>
<keyword evidence="2" id="KW-1185">Reference proteome</keyword>
<evidence type="ECO:0008006" key="3">
    <source>
        <dbReference type="Google" id="ProtNLM"/>
    </source>
</evidence>
<reference evidence="1 2" key="1">
    <citation type="submission" date="2017-11" db="EMBL/GenBank/DDBJ databases">
        <title>Complete genome sequence of Spiroplasma clarkii CN-5 (DSM 19994).</title>
        <authorList>
            <person name="Tsai Y.-M."/>
            <person name="Chang A."/>
            <person name="Lo W.-S."/>
            <person name="Kuo C.-H."/>
        </authorList>
    </citation>
    <scope>NUCLEOTIDE SEQUENCE [LARGE SCALE GENOMIC DNA]</scope>
    <source>
        <strain evidence="1 2">CN-5</strain>
    </source>
</reference>
<protein>
    <recommendedName>
        <fullName evidence="3">Nucleotidyltransferase</fullName>
    </recommendedName>
</protein>
<dbReference type="AlphaFoldDB" id="A0A1Y0L197"/>
<dbReference type="OrthoDB" id="1654075at2"/>
<gene>
    <name evidence="1" type="ORF">SCLAR_v1c08410</name>
</gene>
<evidence type="ECO:0000313" key="2">
    <source>
        <dbReference type="Proteomes" id="UP000231179"/>
    </source>
</evidence>
<dbReference type="Proteomes" id="UP000231179">
    <property type="component" value="Chromosome"/>
</dbReference>
<dbReference type="RefSeq" id="WP_100254690.1">
    <property type="nucleotide sequence ID" value="NZ_CP015819.1"/>
</dbReference>
<evidence type="ECO:0000313" key="1">
    <source>
        <dbReference type="EMBL" id="ATX71149.1"/>
    </source>
</evidence>
<dbReference type="KEGG" id="scla:SCLARK_001230"/>